<dbReference type="Proteomes" id="UP001235712">
    <property type="component" value="Unassembled WGS sequence"/>
</dbReference>
<evidence type="ECO:0000313" key="1">
    <source>
        <dbReference type="EMBL" id="MDP9826937.1"/>
    </source>
</evidence>
<accession>A0ABT9P377</accession>
<comment type="caution">
    <text evidence="1">The sequence shown here is derived from an EMBL/GenBank/DDBJ whole genome shotgun (WGS) entry which is preliminary data.</text>
</comment>
<dbReference type="RefSeq" id="WP_307242310.1">
    <property type="nucleotide sequence ID" value="NZ_JAUSQZ010000001.1"/>
</dbReference>
<name>A0ABT9P377_9ACTN</name>
<evidence type="ECO:0000313" key="2">
    <source>
        <dbReference type="Proteomes" id="UP001235712"/>
    </source>
</evidence>
<proteinExistence type="predicted"/>
<sequence length="444" mass="45724">MTSLPALGPVPEGLPEALALVDGLDDALEHGLGRPDDAHLRSLTDLAGAFAGSPLAAPLSEAAGKIAAGSVTDEHLLAVAGARVALLGAVHDALASQAFARTRAPFPDTSPEVSVPSNIRSWLRELAITGWRGVDHEIAAAGARAVPGLLDDPGQRRLAVLIDGFAAELRAGAPVATLSQVPSRRWADLWSRALLMPSGEVPAEPVSGRLLLLGADLREHPTAFQVQVHGLLESGDAVRVVRVTVTAAKVDTITGPSAWRMLAGVPVLLGALAGHQSLELKGMSLTAAGDLLWQEELATPGEVADPFATARVLLGTAVATFPAPLDRHPAALAEPVLLEGYSSGDEGLDLGGVVVGVDPLPTAGPLTSELVSSSSACIGLLRWDAGGWFVRPLAVQATVRKKVVAVHTGDWALGPTEAKAAKAEAVNGAAVDVLRERAGRLLRK</sequence>
<reference evidence="1 2" key="1">
    <citation type="submission" date="2023-07" db="EMBL/GenBank/DDBJ databases">
        <title>Sequencing the genomes of 1000 actinobacteria strains.</title>
        <authorList>
            <person name="Klenk H.-P."/>
        </authorList>
    </citation>
    <scope>NUCLEOTIDE SEQUENCE [LARGE SCALE GENOMIC DNA]</scope>
    <source>
        <strain evidence="1 2">DSM 44388</strain>
    </source>
</reference>
<keyword evidence="2" id="KW-1185">Reference proteome</keyword>
<protein>
    <submittedName>
        <fullName evidence="1">Uncharacterized protein</fullName>
    </submittedName>
</protein>
<dbReference type="EMBL" id="JAUSQZ010000001">
    <property type="protein sequence ID" value="MDP9826937.1"/>
    <property type="molecule type" value="Genomic_DNA"/>
</dbReference>
<gene>
    <name evidence="1" type="ORF">J2S57_002686</name>
</gene>
<organism evidence="1 2">
    <name type="scientific">Kineosporia succinea</name>
    <dbReference type="NCBI Taxonomy" id="84632"/>
    <lineage>
        <taxon>Bacteria</taxon>
        <taxon>Bacillati</taxon>
        <taxon>Actinomycetota</taxon>
        <taxon>Actinomycetes</taxon>
        <taxon>Kineosporiales</taxon>
        <taxon>Kineosporiaceae</taxon>
        <taxon>Kineosporia</taxon>
    </lineage>
</organism>